<organism evidence="10 11">
    <name type="scientific">Haematococcus lacustris</name>
    <name type="common">Green alga</name>
    <name type="synonym">Haematococcus pluvialis</name>
    <dbReference type="NCBI Taxonomy" id="44745"/>
    <lineage>
        <taxon>Eukaryota</taxon>
        <taxon>Viridiplantae</taxon>
        <taxon>Chlorophyta</taxon>
        <taxon>core chlorophytes</taxon>
        <taxon>Chlorophyceae</taxon>
        <taxon>CS clade</taxon>
        <taxon>Chlamydomonadales</taxon>
        <taxon>Haematococcaceae</taxon>
        <taxon>Haematococcus</taxon>
    </lineage>
</organism>
<evidence type="ECO:0000256" key="9">
    <source>
        <dbReference type="SAM" id="Phobius"/>
    </source>
</evidence>
<evidence type="ECO:0000256" key="7">
    <source>
        <dbReference type="ARBA" id="ARBA00023237"/>
    </source>
</evidence>
<reference evidence="10 11" key="1">
    <citation type="submission" date="2020-02" db="EMBL/GenBank/DDBJ databases">
        <title>Draft genome sequence of Haematococcus lacustris strain NIES-144.</title>
        <authorList>
            <person name="Morimoto D."/>
            <person name="Nakagawa S."/>
            <person name="Yoshida T."/>
            <person name="Sawayama S."/>
        </authorList>
    </citation>
    <scope>NUCLEOTIDE SEQUENCE [LARGE SCALE GENOMIC DNA]</scope>
    <source>
        <strain evidence="10 11">NIES-144</strain>
    </source>
</reference>
<gene>
    <name evidence="10" type="ORF">HaLaN_07477</name>
</gene>
<keyword evidence="5" id="KW-0732">Signal</keyword>
<feature type="region of interest" description="Disordered" evidence="8">
    <location>
        <begin position="638"/>
        <end position="657"/>
    </location>
</feature>
<feature type="compositionally biased region" description="Low complexity" evidence="8">
    <location>
        <begin position="1398"/>
        <end position="1409"/>
    </location>
</feature>
<evidence type="ECO:0000256" key="8">
    <source>
        <dbReference type="SAM" id="MobiDB-lite"/>
    </source>
</evidence>
<evidence type="ECO:0000313" key="10">
    <source>
        <dbReference type="EMBL" id="GFH11899.1"/>
    </source>
</evidence>
<keyword evidence="11" id="KW-1185">Reference proteome</keyword>
<evidence type="ECO:0000256" key="4">
    <source>
        <dbReference type="ARBA" id="ARBA00022525"/>
    </source>
</evidence>
<feature type="compositionally biased region" description="Polar residues" evidence="8">
    <location>
        <begin position="644"/>
        <end position="657"/>
    </location>
</feature>
<keyword evidence="7" id="KW-0998">Cell outer membrane</keyword>
<protein>
    <recommendedName>
        <fullName evidence="12">TRP C-terminal domain-containing protein</fullName>
    </recommendedName>
</protein>
<feature type="transmembrane region" description="Helical" evidence="9">
    <location>
        <begin position="1251"/>
        <end position="1273"/>
    </location>
</feature>
<comment type="subcellular location">
    <subcellularLocation>
        <location evidence="1">Cell envelope</location>
    </subcellularLocation>
    <subcellularLocation>
        <location evidence="2">Cell outer membrane</location>
    </subcellularLocation>
    <subcellularLocation>
        <location evidence="3">Secreted</location>
    </subcellularLocation>
</comment>
<accession>A0A699YZ65</accession>
<feature type="transmembrane region" description="Helical" evidence="9">
    <location>
        <begin position="1158"/>
        <end position="1178"/>
    </location>
</feature>
<feature type="region of interest" description="Disordered" evidence="8">
    <location>
        <begin position="1383"/>
        <end position="1421"/>
    </location>
</feature>
<dbReference type="EMBL" id="BLLF01000446">
    <property type="protein sequence ID" value="GFH11899.1"/>
    <property type="molecule type" value="Genomic_DNA"/>
</dbReference>
<sequence>MPLLTALPAAWRVGPAVEGACAWSAPSECDLPVVLPACVCPLSLLCDVLHSHCPATGQSLGPTLALSGARYHCSIHVPRTVYTAAPAPAAPDAAPCSRFTDTPCAHRHSDVAFFGNVSFTNNQAAYGGGLYVTTNTQLCGLLPDSCGRFKVALAGYFNSNNSAIGGTGSAVYSDLPVGVSINCGEDTLGGIASLQPCPSWTGSVLQATYPAAPRSALATRHLRAALSEELQAPLPPAQPEDERGLVATSGLSLQVSPQQLLNFTPDDNIVLWVACQDAFGLPLAYQYPSGSGSDVLACQASTNLSLNNAILYGQTSTQVTLSVASASVPAFTSLKLRLMPGTQQAITISCSISSRQRTLPPSTVVVRARPCRINEVVSDAMDACVRCDVGFVALLPSGSCQACPDQALCNTVDSNAVDNDTATGIIVPRDGMHSSPFAMELYPCPNPQTCSAAGRSALLTAYQAQLVRDPSSYNYTTWNQLMCATGYQGNFCGSCAEGYGLTRPAHCVRCTSKSSYDMLYFFLSSLLVVVPLVLALRASLNESGMMLKKSKEAEVEEPQELMAFDRLRTCASRFIKHSSVKSRDQSSCSQLIDSLNGSVTRFPMTSPPASNNARCPSAAVDDPTSCSQAAFLIASPMAQDKEPSNAQQTSPAHLQFPSTTDIKPIEHRCGHHASSLGLATSAGVEMHQVQTPDMEDSARSYAADDFGRTMGPATPARAQPQPSSTLSKQLVDWRPPPGMHIQWSRGWGPDSIDAHEAADVQRGQAVAEGGREQEEPAPSHLHPCGRQKCTTLLRRLPSPLAVGDVELDLMGSLPTSWGGAFPPSPDEQRPSAQTRVKFNPVIETRVQPTQSEADHQSPPKDNALPDKNGDDGSDAAGLVSPLLKVLVTYLQVACMVRYAPLKLPKVVEFIIDIAVTASTVPGSAVSLDCALPSGGHLSKATQRTLVSFFTPMTLLAIVLLIFTVLHTMQRLHTTKGEAIRGEDKITDEAEQLPHARGSVPKQKQNEASSQAEDIARSLWLRLVIATNTTVFVFFPGDELSDSSLIASLHLAPGTRLNLPGTWWNMDMEQQCFQGAHRTLALSLGIPGLLFIAGGIPIASAWYLALHSVEQRESDVQLRACWMFMYADYRTCRFFWESVVMLRKVVIAAAMVFLAITDIGLQVATSAIIVLLFLFLHLAARPYNNELLNKLELLSQAVVLTNLLLSAYLTYPTTSQVRVPSKTRFDSEPATCTPLGDNTCLVFVLQNWLLPYVLSMFILVLNMLVVCTFVWYLVLAMRDTLLYQAGLRHSDAVHLNIKGLTHAMQAEYGRFSPLTAHLLRIGLHLPSNLPQRIFTAGKRLLRFLLRCGAPAVDSERSPQPKITLQGVHRSTTFNRRRASTIASLMDSSSKAGTLPRYPSSLALSRSQSQATAHSSVSGNLSP</sequence>
<feature type="transmembrane region" description="Helical" evidence="9">
    <location>
        <begin position="945"/>
        <end position="965"/>
    </location>
</feature>
<dbReference type="PANTHER" id="PTHR11319">
    <property type="entry name" value="G PROTEIN-COUPLED RECEPTOR-RELATED"/>
    <property type="match status" value="1"/>
</dbReference>
<evidence type="ECO:0000256" key="3">
    <source>
        <dbReference type="ARBA" id="ARBA00004613"/>
    </source>
</evidence>
<proteinExistence type="predicted"/>
<keyword evidence="4" id="KW-0964">Secreted</keyword>
<feature type="transmembrane region" description="Helical" evidence="9">
    <location>
        <begin position="518"/>
        <end position="540"/>
    </location>
</feature>
<evidence type="ECO:0000256" key="1">
    <source>
        <dbReference type="ARBA" id="ARBA00004196"/>
    </source>
</evidence>
<evidence type="ECO:0008006" key="12">
    <source>
        <dbReference type="Google" id="ProtNLM"/>
    </source>
</evidence>
<dbReference type="GO" id="GO:0005576">
    <property type="term" value="C:extracellular region"/>
    <property type="evidence" value="ECO:0007669"/>
    <property type="project" value="UniProtKB-SubCell"/>
</dbReference>
<dbReference type="PANTHER" id="PTHR11319:SF35">
    <property type="entry name" value="OUTER MEMBRANE PROTEIN PMPC-RELATED"/>
    <property type="match status" value="1"/>
</dbReference>
<feature type="transmembrane region" description="Helical" evidence="9">
    <location>
        <begin position="1133"/>
        <end position="1152"/>
    </location>
</feature>
<dbReference type="InterPro" id="IPR003368">
    <property type="entry name" value="POMP_repeat"/>
</dbReference>
<keyword evidence="9" id="KW-0812">Transmembrane</keyword>
<evidence type="ECO:0000313" key="11">
    <source>
        <dbReference type="Proteomes" id="UP000485058"/>
    </source>
</evidence>
<evidence type="ECO:0000256" key="2">
    <source>
        <dbReference type="ARBA" id="ARBA00004442"/>
    </source>
</evidence>
<name>A0A699YZ65_HAELA</name>
<keyword evidence="9" id="KW-1133">Transmembrane helix</keyword>
<feature type="transmembrane region" description="Helical" evidence="9">
    <location>
        <begin position="1190"/>
        <end position="1210"/>
    </location>
</feature>
<evidence type="ECO:0000256" key="5">
    <source>
        <dbReference type="ARBA" id="ARBA00022729"/>
    </source>
</evidence>
<comment type="caution">
    <text evidence="10">The sequence shown here is derived from an EMBL/GenBank/DDBJ whole genome shotgun (WGS) entry which is preliminary data.</text>
</comment>
<feature type="compositionally biased region" description="Polar residues" evidence="8">
    <location>
        <begin position="1410"/>
        <end position="1421"/>
    </location>
</feature>
<feature type="transmembrane region" description="Helical" evidence="9">
    <location>
        <begin position="1083"/>
        <end position="1104"/>
    </location>
</feature>
<keyword evidence="6 9" id="KW-0472">Membrane</keyword>
<dbReference type="NCBIfam" id="TIGR01376">
    <property type="entry name" value="POMP_repeat"/>
    <property type="match status" value="1"/>
</dbReference>
<feature type="region of interest" description="Disordered" evidence="8">
    <location>
        <begin position="847"/>
        <end position="872"/>
    </location>
</feature>
<dbReference type="Proteomes" id="UP000485058">
    <property type="component" value="Unassembled WGS sequence"/>
</dbReference>
<feature type="compositionally biased region" description="Basic and acidic residues" evidence="8">
    <location>
        <begin position="852"/>
        <end position="870"/>
    </location>
</feature>
<evidence type="ECO:0000256" key="6">
    <source>
        <dbReference type="ARBA" id="ARBA00023136"/>
    </source>
</evidence>
<feature type="region of interest" description="Disordered" evidence="8">
    <location>
        <begin position="764"/>
        <end position="784"/>
    </location>
</feature>